<gene>
    <name evidence="1" type="ORF">EIP91_003396</name>
</gene>
<accession>A0A4R0RE42</accession>
<dbReference type="AlphaFoldDB" id="A0A4R0RE42"/>
<proteinExistence type="predicted"/>
<dbReference type="Proteomes" id="UP000292702">
    <property type="component" value="Unassembled WGS sequence"/>
</dbReference>
<protein>
    <recommendedName>
        <fullName evidence="3">Protein kinase domain-containing protein</fullName>
    </recommendedName>
</protein>
<dbReference type="OrthoDB" id="3261465at2759"/>
<evidence type="ECO:0008006" key="3">
    <source>
        <dbReference type="Google" id="ProtNLM"/>
    </source>
</evidence>
<sequence>MTSTHSDPYHIFIQHDSLVPQRSTGGEEPHHCAFEANDTGCMTFVLGNQTFDKVATGRQSGALDHGKLALFRGELASFRFLKQLFASFAGSDPIEQKYLFPVKNVLSQIPLWQLSEIDGPGFGCKVDYDIRSSLGGKDITIWKGSDSGASEASDPLVRLLCVAPGTICWRDFDHPTHDEAGDDNSWFRCTMSAGTLQWIWDAFDHRTPGYAVITDEHEAVIVDSVDLLDSTLYVSCVRHTLNSQFSLRCIVGASIHYSLVSQCNYKLAEIATPDIKELLNAGFSTWTGLNAGSEEPLLAHSYDLQVNASLAVHVDAFSKDTPFQFEFHARLEKPPQQTLDILRAGKEEWQRPRDNGAEGILNAARRRLVPGTELPGIPVVHFIVSERVWPPEQRSDRLEVNIPLDDEEKADGSTHPFSRVFMGCLELRPTSDPMSWKRSKKLCLKLFDESLLPASFSSPDRPLEPSMRMMCHEHAVYKRLEYLQGSLIPHEYGFHKFQRPGYMPVYGFLMEAIEGTPLNISSPKWSDVSQYPLIRGLRHALRTFLYGGVKQLDWHPGQIIICPQDRATTTEPDDTDFSFVLVDFAFVELRLGKADGSGVRFRQSPENLEWMLHATSSIRREIMDSVWFPEDDYEA</sequence>
<organism evidence="1 2">
    <name type="scientific">Steccherinum ochraceum</name>
    <dbReference type="NCBI Taxonomy" id="92696"/>
    <lineage>
        <taxon>Eukaryota</taxon>
        <taxon>Fungi</taxon>
        <taxon>Dikarya</taxon>
        <taxon>Basidiomycota</taxon>
        <taxon>Agaricomycotina</taxon>
        <taxon>Agaricomycetes</taxon>
        <taxon>Polyporales</taxon>
        <taxon>Steccherinaceae</taxon>
        <taxon>Steccherinum</taxon>
    </lineage>
</organism>
<reference evidence="1 2" key="1">
    <citation type="submission" date="2018-11" db="EMBL/GenBank/DDBJ databases">
        <title>Genome assembly of Steccherinum ochraceum LE-BIN_3174, the white-rot fungus of the Steccherinaceae family (The Residual Polyporoid clade, Polyporales, Basidiomycota).</title>
        <authorList>
            <person name="Fedorova T.V."/>
            <person name="Glazunova O.A."/>
            <person name="Landesman E.O."/>
            <person name="Moiseenko K.V."/>
            <person name="Psurtseva N.V."/>
            <person name="Savinova O.S."/>
            <person name="Shakhova N.V."/>
            <person name="Tyazhelova T.V."/>
            <person name="Vasina D.V."/>
        </authorList>
    </citation>
    <scope>NUCLEOTIDE SEQUENCE [LARGE SCALE GENOMIC DNA]</scope>
    <source>
        <strain evidence="1 2">LE-BIN_3174</strain>
    </source>
</reference>
<evidence type="ECO:0000313" key="2">
    <source>
        <dbReference type="Proteomes" id="UP000292702"/>
    </source>
</evidence>
<comment type="caution">
    <text evidence="1">The sequence shown here is derived from an EMBL/GenBank/DDBJ whole genome shotgun (WGS) entry which is preliminary data.</text>
</comment>
<evidence type="ECO:0000313" key="1">
    <source>
        <dbReference type="EMBL" id="TCD64983.1"/>
    </source>
</evidence>
<name>A0A4R0RE42_9APHY</name>
<dbReference type="EMBL" id="RWJN01000205">
    <property type="protein sequence ID" value="TCD64983.1"/>
    <property type="molecule type" value="Genomic_DNA"/>
</dbReference>
<keyword evidence="2" id="KW-1185">Reference proteome</keyword>